<comment type="caution">
    <text evidence="2">The sequence shown here is derived from an EMBL/GenBank/DDBJ whole genome shotgun (WGS) entry which is preliminary data.</text>
</comment>
<dbReference type="InterPro" id="IPR045009">
    <property type="entry name" value="CASPL-5"/>
</dbReference>
<gene>
    <name evidence="2" type="ORF">CASFOL_010281</name>
</gene>
<dbReference type="PANTHER" id="PTHR32021:SF16">
    <property type="entry name" value="CASP-LIKE PROTEIN 5A2"/>
    <property type="match status" value="1"/>
</dbReference>
<sequence length="104" mass="11656">MDWPLQTEGAGNLPLPRVRMKDLQGMPGTVGGLSLRVSQLLFAVVAFTVMARTGDFPSVTAFCIVESIKGYLVWLRHYRRKTEGEWGSAGRIYFRMMRALDGSM</sequence>
<evidence type="ECO:0000313" key="2">
    <source>
        <dbReference type="EMBL" id="KAL3645101.1"/>
    </source>
</evidence>
<evidence type="ECO:0000313" key="3">
    <source>
        <dbReference type="Proteomes" id="UP001632038"/>
    </source>
</evidence>
<comment type="subunit">
    <text evidence="1">Homodimer and heterodimers.</text>
</comment>
<dbReference type="AlphaFoldDB" id="A0ABD3DWA8"/>
<reference evidence="3" key="1">
    <citation type="journal article" date="2024" name="IScience">
        <title>Strigolactones Initiate the Formation of Haustorium-like Structures in Castilleja.</title>
        <authorList>
            <person name="Buerger M."/>
            <person name="Peterson D."/>
            <person name="Chory J."/>
        </authorList>
    </citation>
    <scope>NUCLEOTIDE SEQUENCE [LARGE SCALE GENOMIC DNA]</scope>
</reference>
<organism evidence="2 3">
    <name type="scientific">Castilleja foliolosa</name>
    <dbReference type="NCBI Taxonomy" id="1961234"/>
    <lineage>
        <taxon>Eukaryota</taxon>
        <taxon>Viridiplantae</taxon>
        <taxon>Streptophyta</taxon>
        <taxon>Embryophyta</taxon>
        <taxon>Tracheophyta</taxon>
        <taxon>Spermatophyta</taxon>
        <taxon>Magnoliopsida</taxon>
        <taxon>eudicotyledons</taxon>
        <taxon>Gunneridae</taxon>
        <taxon>Pentapetalae</taxon>
        <taxon>asterids</taxon>
        <taxon>lamiids</taxon>
        <taxon>Lamiales</taxon>
        <taxon>Orobanchaceae</taxon>
        <taxon>Pedicularideae</taxon>
        <taxon>Castillejinae</taxon>
        <taxon>Castilleja</taxon>
    </lineage>
</organism>
<protein>
    <submittedName>
        <fullName evidence="2">Uncharacterized protein</fullName>
    </submittedName>
</protein>
<accession>A0ABD3DWA8</accession>
<dbReference type="EMBL" id="JAVIJP010000013">
    <property type="protein sequence ID" value="KAL3645101.1"/>
    <property type="molecule type" value="Genomic_DNA"/>
</dbReference>
<proteinExistence type="predicted"/>
<dbReference type="PANTHER" id="PTHR32021">
    <property type="entry name" value="CASP-LIKE PROTEIN 5B3"/>
    <property type="match status" value="1"/>
</dbReference>
<dbReference type="Proteomes" id="UP001632038">
    <property type="component" value="Unassembled WGS sequence"/>
</dbReference>
<name>A0ABD3DWA8_9LAMI</name>
<evidence type="ECO:0000256" key="1">
    <source>
        <dbReference type="ARBA" id="ARBA00011489"/>
    </source>
</evidence>
<keyword evidence="3" id="KW-1185">Reference proteome</keyword>